<name>A0ABP7DH03_9MICC</name>
<dbReference type="Gene3D" id="1.10.3730.20">
    <property type="match status" value="1"/>
</dbReference>
<gene>
    <name evidence="2" type="ORF">GCM10023081_45930</name>
</gene>
<dbReference type="RefSeq" id="WP_345154683.1">
    <property type="nucleotide sequence ID" value="NZ_BAABEO010000036.1"/>
</dbReference>
<feature type="region of interest" description="Disordered" evidence="1">
    <location>
        <begin position="48"/>
        <end position="67"/>
    </location>
</feature>
<evidence type="ECO:0008006" key="4">
    <source>
        <dbReference type="Google" id="ProtNLM"/>
    </source>
</evidence>
<protein>
    <recommendedName>
        <fullName evidence="4">EamA domain-containing protein</fullName>
    </recommendedName>
</protein>
<evidence type="ECO:0000313" key="2">
    <source>
        <dbReference type="EMBL" id="GAA3704463.1"/>
    </source>
</evidence>
<keyword evidence="3" id="KW-1185">Reference proteome</keyword>
<evidence type="ECO:0000313" key="3">
    <source>
        <dbReference type="Proteomes" id="UP001500752"/>
    </source>
</evidence>
<dbReference type="SUPFAM" id="SSF103481">
    <property type="entry name" value="Multidrug resistance efflux transporter EmrE"/>
    <property type="match status" value="1"/>
</dbReference>
<accession>A0ABP7DH03</accession>
<proteinExistence type="predicted"/>
<dbReference type="Proteomes" id="UP001500752">
    <property type="component" value="Unassembled WGS sequence"/>
</dbReference>
<dbReference type="EMBL" id="BAABEO010000036">
    <property type="protein sequence ID" value="GAA3704463.1"/>
    <property type="molecule type" value="Genomic_DNA"/>
</dbReference>
<organism evidence="2 3">
    <name type="scientific">Arthrobacter ginkgonis</name>
    <dbReference type="NCBI Taxonomy" id="1630594"/>
    <lineage>
        <taxon>Bacteria</taxon>
        <taxon>Bacillati</taxon>
        <taxon>Actinomycetota</taxon>
        <taxon>Actinomycetes</taxon>
        <taxon>Micrococcales</taxon>
        <taxon>Micrococcaceae</taxon>
        <taxon>Arthrobacter</taxon>
    </lineage>
</organism>
<dbReference type="InterPro" id="IPR037185">
    <property type="entry name" value="EmrE-like"/>
</dbReference>
<sequence length="67" mass="6707">MGATPASTVAYVTPVVGAIVLHEDITWNQVMGAAVAIAGIVLGQARVVPPQQTPGSSADPAEPAARE</sequence>
<comment type="caution">
    <text evidence="2">The sequence shown here is derived from an EMBL/GenBank/DDBJ whole genome shotgun (WGS) entry which is preliminary data.</text>
</comment>
<evidence type="ECO:0000256" key="1">
    <source>
        <dbReference type="SAM" id="MobiDB-lite"/>
    </source>
</evidence>
<reference evidence="3" key="1">
    <citation type="journal article" date="2019" name="Int. J. Syst. Evol. Microbiol.">
        <title>The Global Catalogue of Microorganisms (GCM) 10K type strain sequencing project: providing services to taxonomists for standard genome sequencing and annotation.</title>
        <authorList>
            <consortium name="The Broad Institute Genomics Platform"/>
            <consortium name="The Broad Institute Genome Sequencing Center for Infectious Disease"/>
            <person name="Wu L."/>
            <person name="Ma J."/>
        </authorList>
    </citation>
    <scope>NUCLEOTIDE SEQUENCE [LARGE SCALE GENOMIC DNA]</scope>
    <source>
        <strain evidence="3">JCM 30742</strain>
    </source>
</reference>